<dbReference type="Pfam" id="PF05739">
    <property type="entry name" value="SNARE"/>
    <property type="match status" value="1"/>
</dbReference>
<name>A0AAD9EYX5_DISEL</name>
<evidence type="ECO:0000259" key="3">
    <source>
        <dbReference type="Pfam" id="PF05739"/>
    </source>
</evidence>
<organism evidence="4 5">
    <name type="scientific">Dissostichus eleginoides</name>
    <name type="common">Patagonian toothfish</name>
    <name type="synonym">Dissostichus amissus</name>
    <dbReference type="NCBI Taxonomy" id="100907"/>
    <lineage>
        <taxon>Eukaryota</taxon>
        <taxon>Metazoa</taxon>
        <taxon>Chordata</taxon>
        <taxon>Craniata</taxon>
        <taxon>Vertebrata</taxon>
        <taxon>Euteleostomi</taxon>
        <taxon>Actinopterygii</taxon>
        <taxon>Neopterygii</taxon>
        <taxon>Teleostei</taxon>
        <taxon>Neoteleostei</taxon>
        <taxon>Acanthomorphata</taxon>
        <taxon>Eupercaria</taxon>
        <taxon>Perciformes</taxon>
        <taxon>Notothenioidei</taxon>
        <taxon>Nototheniidae</taxon>
        <taxon>Dissostichus</taxon>
    </lineage>
</organism>
<comment type="caution">
    <text evidence="4">The sequence shown here is derived from an EMBL/GenBank/DDBJ whole genome shotgun (WGS) entry which is preliminary data.</text>
</comment>
<keyword evidence="2" id="KW-0472">Membrane</keyword>
<keyword evidence="5" id="KW-1185">Reference proteome</keyword>
<feature type="domain" description="T-SNARE coiled-coil homology" evidence="3">
    <location>
        <begin position="37"/>
        <end position="89"/>
    </location>
</feature>
<keyword evidence="2" id="KW-1133">Transmembrane helix</keyword>
<reference evidence="4" key="1">
    <citation type="submission" date="2023-04" db="EMBL/GenBank/DDBJ databases">
        <title>Chromosome-level genome of Chaenocephalus aceratus.</title>
        <authorList>
            <person name="Park H."/>
        </authorList>
    </citation>
    <scope>NUCLEOTIDE SEQUENCE</scope>
    <source>
        <strain evidence="4">DE</strain>
        <tissue evidence="4">Muscle</tissue>
    </source>
</reference>
<dbReference type="AlphaFoldDB" id="A0AAD9EYX5"/>
<keyword evidence="2" id="KW-0812">Transmembrane</keyword>
<sequence length="91" mass="10081">MKCNSGWFWGPVPVTGWSLPHAAAAGTLMLIMHTLFEIIDDLTHLVDKTDDRIRNETRRVKLVETKSASCGMLVVIVLLLIAIVVVAVWPV</sequence>
<evidence type="ECO:0000313" key="4">
    <source>
        <dbReference type="EMBL" id="KAK1886668.1"/>
    </source>
</evidence>
<dbReference type="EMBL" id="JASDAP010000020">
    <property type="protein sequence ID" value="KAK1886668.1"/>
    <property type="molecule type" value="Genomic_DNA"/>
</dbReference>
<evidence type="ECO:0000256" key="1">
    <source>
        <dbReference type="ARBA" id="ARBA00023054"/>
    </source>
</evidence>
<accession>A0AAD9EYX5</accession>
<proteinExistence type="predicted"/>
<dbReference type="InterPro" id="IPR000727">
    <property type="entry name" value="T_SNARE_dom"/>
</dbReference>
<evidence type="ECO:0000313" key="5">
    <source>
        <dbReference type="Proteomes" id="UP001228049"/>
    </source>
</evidence>
<feature type="transmembrane region" description="Helical" evidence="2">
    <location>
        <begin position="68"/>
        <end position="89"/>
    </location>
</feature>
<evidence type="ECO:0000256" key="2">
    <source>
        <dbReference type="SAM" id="Phobius"/>
    </source>
</evidence>
<dbReference type="Proteomes" id="UP001228049">
    <property type="component" value="Unassembled WGS sequence"/>
</dbReference>
<keyword evidence="1" id="KW-0175">Coiled coil</keyword>
<gene>
    <name evidence="4" type="ORF">KUDE01_030383</name>
</gene>
<protein>
    <submittedName>
        <fullName evidence="4">Syntaxin-8</fullName>
    </submittedName>
</protein>